<comment type="caution">
    <text evidence="1">The sequence shown here is derived from an EMBL/GenBank/DDBJ whole genome shotgun (WGS) entry which is preliminary data.</text>
</comment>
<dbReference type="EMBL" id="JACVVK020000231">
    <property type="protein sequence ID" value="KAK7483162.1"/>
    <property type="molecule type" value="Genomic_DNA"/>
</dbReference>
<reference evidence="1 2" key="1">
    <citation type="journal article" date="2023" name="Sci. Data">
        <title>Genome assembly of the Korean intertidal mud-creeper Batillaria attramentaria.</title>
        <authorList>
            <person name="Patra A.K."/>
            <person name="Ho P.T."/>
            <person name="Jun S."/>
            <person name="Lee S.J."/>
            <person name="Kim Y."/>
            <person name="Won Y.J."/>
        </authorList>
    </citation>
    <scope>NUCLEOTIDE SEQUENCE [LARGE SCALE GENOMIC DNA]</scope>
    <source>
        <strain evidence="1">Wonlab-2016</strain>
    </source>
</reference>
<evidence type="ECO:0000313" key="1">
    <source>
        <dbReference type="EMBL" id="KAK7483162.1"/>
    </source>
</evidence>
<proteinExistence type="predicted"/>
<protein>
    <submittedName>
        <fullName evidence="1">Uncharacterized protein</fullName>
    </submittedName>
</protein>
<name>A0ABD0K7I6_9CAEN</name>
<organism evidence="1 2">
    <name type="scientific">Batillaria attramentaria</name>
    <dbReference type="NCBI Taxonomy" id="370345"/>
    <lineage>
        <taxon>Eukaryota</taxon>
        <taxon>Metazoa</taxon>
        <taxon>Spiralia</taxon>
        <taxon>Lophotrochozoa</taxon>
        <taxon>Mollusca</taxon>
        <taxon>Gastropoda</taxon>
        <taxon>Caenogastropoda</taxon>
        <taxon>Sorbeoconcha</taxon>
        <taxon>Cerithioidea</taxon>
        <taxon>Batillariidae</taxon>
        <taxon>Batillaria</taxon>
    </lineage>
</organism>
<dbReference type="AlphaFoldDB" id="A0ABD0K7I6"/>
<accession>A0ABD0K7I6</accession>
<dbReference type="Proteomes" id="UP001519460">
    <property type="component" value="Unassembled WGS sequence"/>
</dbReference>
<gene>
    <name evidence="1" type="ORF">BaRGS_00025566</name>
</gene>
<sequence length="128" mass="14419">MYIPSAGACPGLVCFRIHWSVRKDLESHCLSSAKVHWVVCCVKRHSQPVLDTQGVFSHPGPGFLFWFCFCGISPQRLRFDRSAGLTCECVTHSRDAALIGWSDDPLSLYWPVYHTWSKCCGQLDASRV</sequence>
<keyword evidence="2" id="KW-1185">Reference proteome</keyword>
<evidence type="ECO:0000313" key="2">
    <source>
        <dbReference type="Proteomes" id="UP001519460"/>
    </source>
</evidence>